<feature type="domain" description="Retinoblastoma-associated protein A-box" evidence="9">
    <location>
        <begin position="357"/>
        <end position="536"/>
    </location>
</feature>
<dbReference type="Pfam" id="PF01857">
    <property type="entry name" value="RB_B"/>
    <property type="match status" value="1"/>
</dbReference>
<comment type="similarity">
    <text evidence="2">Belongs to the retinoblastoma protein (RB) family.</text>
</comment>
<evidence type="ECO:0000259" key="9">
    <source>
        <dbReference type="SMART" id="SM01368"/>
    </source>
</evidence>
<evidence type="ECO:0000259" key="8">
    <source>
        <dbReference type="SMART" id="SM01367"/>
    </source>
</evidence>
<keyword evidence="6" id="KW-0539">Nucleus</keyword>
<evidence type="ECO:0000256" key="3">
    <source>
        <dbReference type="ARBA" id="ARBA00022491"/>
    </source>
</evidence>
<dbReference type="Pfam" id="PF11934">
    <property type="entry name" value="DUF3452"/>
    <property type="match status" value="1"/>
</dbReference>
<dbReference type="GO" id="GO:0030154">
    <property type="term" value="P:cell differentiation"/>
    <property type="evidence" value="ECO:0007669"/>
    <property type="project" value="TreeGrafter"/>
</dbReference>
<organism evidence="10 11">
    <name type="scientific">Chironomus riparius</name>
    <dbReference type="NCBI Taxonomy" id="315576"/>
    <lineage>
        <taxon>Eukaryota</taxon>
        <taxon>Metazoa</taxon>
        <taxon>Ecdysozoa</taxon>
        <taxon>Arthropoda</taxon>
        <taxon>Hexapoda</taxon>
        <taxon>Insecta</taxon>
        <taxon>Pterygota</taxon>
        <taxon>Neoptera</taxon>
        <taxon>Endopterygota</taxon>
        <taxon>Diptera</taxon>
        <taxon>Nematocera</taxon>
        <taxon>Chironomoidea</taxon>
        <taxon>Chironomidae</taxon>
        <taxon>Chironominae</taxon>
        <taxon>Chironomus</taxon>
    </lineage>
</organism>
<dbReference type="SUPFAM" id="SSF47954">
    <property type="entry name" value="Cyclin-like"/>
    <property type="match status" value="2"/>
</dbReference>
<gene>
    <name evidence="10" type="ORF">CHIRRI_LOCUS2212</name>
</gene>
<keyword evidence="4" id="KW-0805">Transcription regulation</keyword>
<dbReference type="GO" id="GO:0000977">
    <property type="term" value="F:RNA polymerase II transcription regulatory region sequence-specific DNA binding"/>
    <property type="evidence" value="ECO:0007669"/>
    <property type="project" value="TreeGrafter"/>
</dbReference>
<proteinExistence type="inferred from homology"/>
<evidence type="ECO:0000256" key="6">
    <source>
        <dbReference type="ARBA" id="ARBA00023242"/>
    </source>
</evidence>
<dbReference type="InterPro" id="IPR036915">
    <property type="entry name" value="Cyclin-like_sf"/>
</dbReference>
<dbReference type="GO" id="GO:0000785">
    <property type="term" value="C:chromatin"/>
    <property type="evidence" value="ECO:0007669"/>
    <property type="project" value="TreeGrafter"/>
</dbReference>
<dbReference type="InterPro" id="IPR028309">
    <property type="entry name" value="RB_fam"/>
</dbReference>
<evidence type="ECO:0000256" key="2">
    <source>
        <dbReference type="ARBA" id="ARBA00009475"/>
    </source>
</evidence>
<sequence length="838" mass="97400">MEKEPFFDEICSKLNIDSVVRKNAYLQFKEVSKNTILNGDIKHWICCAIFTACSKTKIPTVSICENFVQGNGISLVKLINECNLNIFSFFEKIEIWLKVSSVPNVISQKVETLKRNFQLSQLIYKEFSNMFTKLFHCNDQFLKDDVNITKNKKKTNSVPYSAQNLFEMCWTLYICIKGYSPVDKPNDLVASIHLLTCCINFIFENTINDNRRDLINSSFPGLPNDFFSPSFDSTNEQFPIIENLCDDKFIASKTNHYEFSIKHFLSERQMHGVKNDFLSVDKFDKNFKKLNELYEILILTCGQFDERIFLSHPDIGSKFYGKSISLHNTQLINSAALIPQTPLSGQELSYNVANKLSPISSYKQNVQKLQALCNSTTYPQNSLKILLCSCSDSILNNLEERLKKMKEIFCNKMGNSIDRFQIAEILYFRLLENIIHAEIKTHGRFDLFIRDNDFNKTLIVLCLEIVLFAFSLHRKLTTLLEFFNLEAFHFYKLIEVAIRNNKDYFTNDMIKHLKAIEEQCLDSLAWSSGSLLWEKIQEYNKKLPNSHEVDTSLQSTSSPNNNQTPRSIRLFLRKFYQLAHLRLKDLCKNLQFTNNSELLRKIWTLFEYAMLEHTTLIKDRHLDQILMCCVYVLCKIRPNENRHTFADIMKFYRSQPQADSHIYRSVFIEYMQNDKADEIFESQLSKSKATEPEVVCGRNTIYGKESRGDIIYFYNKVFVPKMQQFAMRFSTSSQNNLLLSPLPHSKPSISPRKVSPYHDVYVQPLIKQSILSPSAQTLTFTIEQSPSKDLQKINSMINQNRKGSVAKRFNMDCDFASNKVSKESSLHLLISDRQEVHN</sequence>
<evidence type="ECO:0000256" key="1">
    <source>
        <dbReference type="ARBA" id="ARBA00004123"/>
    </source>
</evidence>
<dbReference type="PANTHER" id="PTHR13742">
    <property type="entry name" value="RETINOBLASTOMA-ASSOCIATED PROTEIN RB -RELATED"/>
    <property type="match status" value="1"/>
</dbReference>
<dbReference type="Gene3D" id="1.10.472.140">
    <property type="match status" value="1"/>
</dbReference>
<reference evidence="10" key="2">
    <citation type="submission" date="2022-10" db="EMBL/GenBank/DDBJ databases">
        <authorList>
            <consortium name="ENA_rothamsted_submissions"/>
            <consortium name="culmorum"/>
            <person name="King R."/>
        </authorList>
    </citation>
    <scope>NUCLEOTIDE SEQUENCE</scope>
</reference>
<comment type="subcellular location">
    <subcellularLocation>
        <location evidence="1">Nucleus</location>
    </subcellularLocation>
</comment>
<accession>A0A9N9RJF6</accession>
<dbReference type="Gene3D" id="1.10.472.10">
    <property type="entry name" value="Cyclin-like"/>
    <property type="match status" value="2"/>
</dbReference>
<dbReference type="Proteomes" id="UP001153620">
    <property type="component" value="Chromosome 1"/>
</dbReference>
<keyword evidence="11" id="KW-1185">Reference proteome</keyword>
<dbReference type="InterPro" id="IPR002720">
    <property type="entry name" value="RB_A"/>
</dbReference>
<reference evidence="10" key="1">
    <citation type="submission" date="2022-01" db="EMBL/GenBank/DDBJ databases">
        <authorList>
            <person name="King R."/>
        </authorList>
    </citation>
    <scope>NUCLEOTIDE SEQUENCE</scope>
</reference>
<keyword evidence="3" id="KW-0678">Repressor</keyword>
<dbReference type="InterPro" id="IPR024599">
    <property type="entry name" value="RB_N"/>
</dbReference>
<evidence type="ECO:0000256" key="5">
    <source>
        <dbReference type="ARBA" id="ARBA00023163"/>
    </source>
</evidence>
<feature type="domain" description="Retinoblastoma-associated protein N-terminal" evidence="8">
    <location>
        <begin position="56"/>
        <end position="205"/>
    </location>
</feature>
<dbReference type="AlphaFoldDB" id="A0A9N9RJF6"/>
<dbReference type="GO" id="GO:0006357">
    <property type="term" value="P:regulation of transcription by RNA polymerase II"/>
    <property type="evidence" value="ECO:0007669"/>
    <property type="project" value="InterPro"/>
</dbReference>
<evidence type="ECO:0000256" key="4">
    <source>
        <dbReference type="ARBA" id="ARBA00023015"/>
    </source>
</evidence>
<dbReference type="GO" id="GO:0005634">
    <property type="term" value="C:nucleus"/>
    <property type="evidence" value="ECO:0007669"/>
    <property type="project" value="UniProtKB-SubCell"/>
</dbReference>
<dbReference type="GO" id="GO:2000134">
    <property type="term" value="P:negative regulation of G1/S transition of mitotic cell cycle"/>
    <property type="evidence" value="ECO:0007669"/>
    <property type="project" value="TreeGrafter"/>
</dbReference>
<dbReference type="SMART" id="SM01368">
    <property type="entry name" value="RB_A"/>
    <property type="match status" value="1"/>
</dbReference>
<dbReference type="Pfam" id="PF01858">
    <property type="entry name" value="RB_A"/>
    <property type="match status" value="1"/>
</dbReference>
<dbReference type="SMART" id="SM01367">
    <property type="entry name" value="DUF3452"/>
    <property type="match status" value="1"/>
</dbReference>
<keyword evidence="5" id="KW-0804">Transcription</keyword>
<keyword evidence="7" id="KW-0131">Cell cycle</keyword>
<dbReference type="GO" id="GO:0005667">
    <property type="term" value="C:transcription regulator complex"/>
    <property type="evidence" value="ECO:0007669"/>
    <property type="project" value="TreeGrafter"/>
</dbReference>
<evidence type="ECO:0000313" key="11">
    <source>
        <dbReference type="Proteomes" id="UP001153620"/>
    </source>
</evidence>
<dbReference type="OrthoDB" id="844594at2759"/>
<evidence type="ECO:0000313" key="10">
    <source>
        <dbReference type="EMBL" id="CAG9799243.1"/>
    </source>
</evidence>
<evidence type="ECO:0000256" key="7">
    <source>
        <dbReference type="ARBA" id="ARBA00023306"/>
    </source>
</evidence>
<dbReference type="PANTHER" id="PTHR13742:SF17">
    <property type="entry name" value="RE32990P-RELATED"/>
    <property type="match status" value="1"/>
</dbReference>
<dbReference type="EMBL" id="OU895877">
    <property type="protein sequence ID" value="CAG9799243.1"/>
    <property type="molecule type" value="Genomic_DNA"/>
</dbReference>
<dbReference type="InterPro" id="IPR002719">
    <property type="entry name" value="RB_B"/>
</dbReference>
<name>A0A9N9RJF6_9DIPT</name>
<protein>
    <submittedName>
        <fullName evidence="10">Uncharacterized protein</fullName>
    </submittedName>
</protein>